<keyword evidence="5 11" id="KW-0671">Queuosine biosynthesis</keyword>
<evidence type="ECO:0000256" key="9">
    <source>
        <dbReference type="ARBA" id="ARBA00039149"/>
    </source>
</evidence>
<comment type="cofactor">
    <cofactor evidence="11">
        <name>Zn(2+)</name>
        <dbReference type="ChEBI" id="CHEBI:29105"/>
    </cofactor>
    <text evidence="11">Binds 1 zinc ion per subunit.</text>
</comment>
<dbReference type="GO" id="GO:0008270">
    <property type="term" value="F:zinc ion binding"/>
    <property type="evidence" value="ECO:0007669"/>
    <property type="project" value="UniProtKB-UniRule"/>
</dbReference>
<evidence type="ECO:0000256" key="5">
    <source>
        <dbReference type="ARBA" id="ARBA00022785"/>
    </source>
</evidence>
<evidence type="ECO:0000313" key="12">
    <source>
        <dbReference type="EMBL" id="SEM26575.1"/>
    </source>
</evidence>
<keyword evidence="7 11" id="KW-0067">ATP-binding</keyword>
<comment type="catalytic activity">
    <reaction evidence="10 11">
        <text>7-carboxy-7-carbaguanine + NH4(+) + 2 ATP = 7-cyano-7-carbaguanine + 2 AMP + 2 diphosphate + 2 H(+)</text>
        <dbReference type="Rhea" id="RHEA:27982"/>
        <dbReference type="ChEBI" id="CHEBI:15378"/>
        <dbReference type="ChEBI" id="CHEBI:28938"/>
        <dbReference type="ChEBI" id="CHEBI:30616"/>
        <dbReference type="ChEBI" id="CHEBI:33019"/>
        <dbReference type="ChEBI" id="CHEBI:45075"/>
        <dbReference type="ChEBI" id="CHEBI:61036"/>
        <dbReference type="ChEBI" id="CHEBI:456215"/>
        <dbReference type="EC" id="6.3.4.20"/>
    </reaction>
</comment>
<feature type="binding site" evidence="11">
    <location>
        <position position="201"/>
    </location>
    <ligand>
        <name>Zn(2+)</name>
        <dbReference type="ChEBI" id="CHEBI:29105"/>
    </ligand>
</feature>
<dbReference type="EMBL" id="FOAP01000014">
    <property type="protein sequence ID" value="SEM26575.1"/>
    <property type="molecule type" value="Genomic_DNA"/>
</dbReference>
<dbReference type="UniPathway" id="UPA00391"/>
<evidence type="ECO:0000256" key="3">
    <source>
        <dbReference type="ARBA" id="ARBA00022723"/>
    </source>
</evidence>
<sequence>MKKAVVLLSGGLDSTTCLAMAKAAGFDPVCLAIDYGQRHAVELERARKVALAMGARDFRVVPIDLRSVGGSALTADIAVPKDRPETEMSHGIPVTYVPARNLLFLSLALGLAEVVGAYDIYIGVNAVDYSGYPDCRPQFIEAFAALAGLATKAGVEGQRFQVHAPLSGMTKAQIIQEGTRLGVNYGMTHSCYDPDAKGRACGRCDSCLLRKKGFQEARVPDPTPYTEGA</sequence>
<dbReference type="PIRSF" id="PIRSF006293">
    <property type="entry name" value="ExsB"/>
    <property type="match status" value="1"/>
</dbReference>
<gene>
    <name evidence="11" type="primary">queC</name>
    <name evidence="12" type="ORF">SAMN05444354_11418</name>
</gene>
<dbReference type="GO" id="GO:0005524">
    <property type="term" value="F:ATP binding"/>
    <property type="evidence" value="ECO:0007669"/>
    <property type="project" value="UniProtKB-UniRule"/>
</dbReference>
<dbReference type="CDD" id="cd01995">
    <property type="entry name" value="QueC-like"/>
    <property type="match status" value="1"/>
</dbReference>
<dbReference type="NCBIfam" id="TIGR00364">
    <property type="entry name" value="7-cyano-7-deazaguanine synthase QueC"/>
    <property type="match status" value="1"/>
</dbReference>
<evidence type="ECO:0000313" key="13">
    <source>
        <dbReference type="Proteomes" id="UP000182719"/>
    </source>
</evidence>
<dbReference type="InterPro" id="IPR014729">
    <property type="entry name" value="Rossmann-like_a/b/a_fold"/>
</dbReference>
<dbReference type="Pfam" id="PF06508">
    <property type="entry name" value="QueC"/>
    <property type="match status" value="1"/>
</dbReference>
<dbReference type="SUPFAM" id="SSF52402">
    <property type="entry name" value="Adenine nucleotide alpha hydrolases-like"/>
    <property type="match status" value="1"/>
</dbReference>
<evidence type="ECO:0000256" key="6">
    <source>
        <dbReference type="ARBA" id="ARBA00022833"/>
    </source>
</evidence>
<dbReference type="AlphaFoldDB" id="A0A1H7WZ02"/>
<dbReference type="EC" id="6.3.4.20" evidence="9 11"/>
<keyword evidence="13" id="KW-1185">Reference proteome</keyword>
<keyword evidence="6 11" id="KW-0862">Zinc</keyword>
<proteinExistence type="inferred from homology"/>
<evidence type="ECO:0000256" key="8">
    <source>
        <dbReference type="ARBA" id="ARBA00037993"/>
    </source>
</evidence>
<feature type="binding site" evidence="11">
    <location>
        <position position="204"/>
    </location>
    <ligand>
        <name>Zn(2+)</name>
        <dbReference type="ChEBI" id="CHEBI:29105"/>
    </ligand>
</feature>
<feature type="binding site" evidence="11">
    <location>
        <begin position="8"/>
        <end position="18"/>
    </location>
    <ligand>
        <name>ATP</name>
        <dbReference type="ChEBI" id="CHEBI:30616"/>
    </ligand>
</feature>
<dbReference type="PANTHER" id="PTHR42914:SF1">
    <property type="entry name" value="7-CYANO-7-DEAZAGUANINE SYNTHASE"/>
    <property type="match status" value="1"/>
</dbReference>
<dbReference type="Proteomes" id="UP000182719">
    <property type="component" value="Unassembled WGS sequence"/>
</dbReference>
<dbReference type="GO" id="GO:0008616">
    <property type="term" value="P:tRNA queuosine(34) biosynthetic process"/>
    <property type="evidence" value="ECO:0007669"/>
    <property type="project" value="UniProtKB-UniRule"/>
</dbReference>
<reference evidence="13" key="1">
    <citation type="submission" date="2016-10" db="EMBL/GenBank/DDBJ databases">
        <authorList>
            <person name="Varghese N."/>
            <person name="Submissions S."/>
        </authorList>
    </citation>
    <scope>NUCLEOTIDE SEQUENCE [LARGE SCALE GENOMIC DNA]</scope>
    <source>
        <strain evidence="13">DSM 17044</strain>
    </source>
</reference>
<comment type="similarity">
    <text evidence="8 11">Belongs to the QueC family.</text>
</comment>
<dbReference type="OrthoDB" id="9789567at2"/>
<evidence type="ECO:0000256" key="11">
    <source>
        <dbReference type="HAMAP-Rule" id="MF_01633"/>
    </source>
</evidence>
<dbReference type="HAMAP" id="MF_01633">
    <property type="entry name" value="QueC"/>
    <property type="match status" value="1"/>
</dbReference>
<keyword evidence="4 11" id="KW-0547">Nucleotide-binding</keyword>
<dbReference type="Gene3D" id="3.40.50.620">
    <property type="entry name" value="HUPs"/>
    <property type="match status" value="1"/>
</dbReference>
<comment type="pathway">
    <text evidence="1 11">Purine metabolism; 7-cyano-7-deazaguanine biosynthesis.</text>
</comment>
<evidence type="ECO:0000256" key="7">
    <source>
        <dbReference type="ARBA" id="ARBA00022840"/>
    </source>
</evidence>
<organism evidence="12 13">
    <name type="scientific">Stigmatella aurantiaca</name>
    <dbReference type="NCBI Taxonomy" id="41"/>
    <lineage>
        <taxon>Bacteria</taxon>
        <taxon>Pseudomonadati</taxon>
        <taxon>Myxococcota</taxon>
        <taxon>Myxococcia</taxon>
        <taxon>Myxococcales</taxon>
        <taxon>Cystobacterineae</taxon>
        <taxon>Archangiaceae</taxon>
        <taxon>Stigmatella</taxon>
    </lineage>
</organism>
<feature type="binding site" evidence="11">
    <location>
        <position position="191"/>
    </location>
    <ligand>
        <name>Zn(2+)</name>
        <dbReference type="ChEBI" id="CHEBI:29105"/>
    </ligand>
</feature>
<comment type="function">
    <text evidence="11">Catalyzes the ATP-dependent conversion of 7-carboxy-7-deazaguanine (CDG) to 7-cyano-7-deazaguanine (preQ(0)).</text>
</comment>
<evidence type="ECO:0000256" key="1">
    <source>
        <dbReference type="ARBA" id="ARBA00005061"/>
    </source>
</evidence>
<evidence type="ECO:0000256" key="10">
    <source>
        <dbReference type="ARBA" id="ARBA00047890"/>
    </source>
</evidence>
<dbReference type="PANTHER" id="PTHR42914">
    <property type="entry name" value="7-CYANO-7-DEAZAGUANINE SYNTHASE"/>
    <property type="match status" value="1"/>
</dbReference>
<accession>A0A1H7WZ02</accession>
<evidence type="ECO:0000256" key="2">
    <source>
        <dbReference type="ARBA" id="ARBA00022598"/>
    </source>
</evidence>
<feature type="binding site" evidence="11">
    <location>
        <position position="207"/>
    </location>
    <ligand>
        <name>Zn(2+)</name>
        <dbReference type="ChEBI" id="CHEBI:29105"/>
    </ligand>
</feature>
<keyword evidence="3 11" id="KW-0479">Metal-binding</keyword>
<name>A0A1H7WZ02_STIAU</name>
<evidence type="ECO:0000256" key="4">
    <source>
        <dbReference type="ARBA" id="ARBA00022741"/>
    </source>
</evidence>
<dbReference type="InterPro" id="IPR018317">
    <property type="entry name" value="QueC"/>
</dbReference>
<protein>
    <recommendedName>
        <fullName evidence="9 11">7-cyano-7-deazaguanine synthase</fullName>
        <ecNumber evidence="9 11">6.3.4.20</ecNumber>
    </recommendedName>
    <alternativeName>
        <fullName evidence="11">7-cyano-7-carbaguanine synthase</fullName>
    </alternativeName>
    <alternativeName>
        <fullName evidence="11">PreQ(0) synthase</fullName>
    </alternativeName>
    <alternativeName>
        <fullName evidence="11">Queuosine biosynthesis protein QueC</fullName>
    </alternativeName>
</protein>
<dbReference type="GO" id="GO:0016879">
    <property type="term" value="F:ligase activity, forming carbon-nitrogen bonds"/>
    <property type="evidence" value="ECO:0007669"/>
    <property type="project" value="UniProtKB-UniRule"/>
</dbReference>
<keyword evidence="2 11" id="KW-0436">Ligase</keyword>